<dbReference type="InterPro" id="IPR014472">
    <property type="entry name" value="CHOPT"/>
</dbReference>
<reference evidence="8" key="1">
    <citation type="submission" date="2025-08" db="UniProtKB">
        <authorList>
            <consortium name="RefSeq"/>
        </authorList>
    </citation>
    <scope>IDENTIFICATION</scope>
    <source>
        <tissue evidence="8">Gonads</tissue>
    </source>
</reference>
<dbReference type="OMA" id="RMYFILW"/>
<dbReference type="PANTHER" id="PTHR10414">
    <property type="entry name" value="ETHANOLAMINEPHOSPHOTRANSFERASE"/>
    <property type="match status" value="1"/>
</dbReference>
<dbReference type="InterPro" id="IPR043130">
    <property type="entry name" value="CDP-OH_PTrfase_TM_dom"/>
</dbReference>
<evidence type="ECO:0000313" key="8">
    <source>
        <dbReference type="RefSeq" id="XP_013406846.1"/>
    </source>
</evidence>
<feature type="transmembrane region" description="Helical" evidence="6">
    <location>
        <begin position="299"/>
        <end position="317"/>
    </location>
</feature>
<keyword evidence="6" id="KW-0812">Transmembrane</keyword>
<accession>A0A1S3J9F1</accession>
<keyword evidence="7" id="KW-1185">Reference proteome</keyword>
<dbReference type="KEGG" id="lak:106171185"/>
<evidence type="ECO:0000256" key="1">
    <source>
        <dbReference type="ARBA" id="ARBA00004370"/>
    </source>
</evidence>
<dbReference type="InterPro" id="IPR000462">
    <property type="entry name" value="CDP-OH_P_trans"/>
</dbReference>
<proteinExistence type="inferred from homology"/>
<keyword evidence="4 6" id="KW-0472">Membrane</keyword>
<dbReference type="InParanoid" id="A0A1S3J9F1"/>
<feature type="transmembrane region" description="Helical" evidence="6">
    <location>
        <begin position="53"/>
        <end position="72"/>
    </location>
</feature>
<keyword evidence="6" id="KW-1133">Transmembrane helix</keyword>
<feature type="transmembrane region" description="Helical" evidence="6">
    <location>
        <begin position="197"/>
        <end position="221"/>
    </location>
</feature>
<protein>
    <submittedName>
        <fullName evidence="8">Ethanolaminephosphotransferase 1-like</fullName>
    </submittedName>
</protein>
<dbReference type="PIRSF" id="PIRSF015665">
    <property type="entry name" value="CHOPT"/>
    <property type="match status" value="1"/>
</dbReference>
<dbReference type="OrthoDB" id="196717at2759"/>
<dbReference type="FunFam" id="1.20.120.1760:FF:000016">
    <property type="entry name" value="ethanolaminephosphotransferase 1"/>
    <property type="match status" value="1"/>
</dbReference>
<comment type="subcellular location">
    <subcellularLocation>
        <location evidence="1">Membrane</location>
    </subcellularLocation>
</comment>
<dbReference type="PROSITE" id="PS00379">
    <property type="entry name" value="CDP_ALCOHOL_P_TRANSF"/>
    <property type="match status" value="1"/>
</dbReference>
<evidence type="ECO:0000256" key="3">
    <source>
        <dbReference type="ARBA" id="ARBA00022679"/>
    </source>
</evidence>
<dbReference type="RefSeq" id="XP_013406846.1">
    <property type="nucleotide sequence ID" value="XM_013551392.1"/>
</dbReference>
<organism evidence="7 8">
    <name type="scientific">Lingula anatina</name>
    <name type="common">Brachiopod</name>
    <name type="synonym">Lingula unguis</name>
    <dbReference type="NCBI Taxonomy" id="7574"/>
    <lineage>
        <taxon>Eukaryota</taxon>
        <taxon>Metazoa</taxon>
        <taxon>Spiralia</taxon>
        <taxon>Lophotrochozoa</taxon>
        <taxon>Brachiopoda</taxon>
        <taxon>Linguliformea</taxon>
        <taxon>Lingulata</taxon>
        <taxon>Lingulida</taxon>
        <taxon>Linguloidea</taxon>
        <taxon>Lingulidae</taxon>
        <taxon>Lingula</taxon>
    </lineage>
</organism>
<dbReference type="Pfam" id="PF01066">
    <property type="entry name" value="CDP-OH_P_transf"/>
    <property type="match status" value="1"/>
</dbReference>
<dbReference type="PANTHER" id="PTHR10414:SF71">
    <property type="entry name" value="FI05338P"/>
    <property type="match status" value="1"/>
</dbReference>
<dbReference type="GO" id="GO:0006646">
    <property type="term" value="P:phosphatidylethanolamine biosynthetic process"/>
    <property type="evidence" value="ECO:0007669"/>
    <property type="project" value="TreeGrafter"/>
</dbReference>
<name>A0A1S3J9F1_LINAN</name>
<dbReference type="GO" id="GO:0004307">
    <property type="term" value="F:ethanolaminephosphotransferase activity"/>
    <property type="evidence" value="ECO:0007669"/>
    <property type="project" value="TreeGrafter"/>
</dbReference>
<dbReference type="GO" id="GO:0005794">
    <property type="term" value="C:Golgi apparatus"/>
    <property type="evidence" value="ECO:0007669"/>
    <property type="project" value="TreeGrafter"/>
</dbReference>
<evidence type="ECO:0000313" key="7">
    <source>
        <dbReference type="Proteomes" id="UP000085678"/>
    </source>
</evidence>
<feature type="transmembrane region" description="Helical" evidence="6">
    <location>
        <begin position="271"/>
        <end position="287"/>
    </location>
</feature>
<dbReference type="GeneID" id="106171185"/>
<evidence type="ECO:0000256" key="6">
    <source>
        <dbReference type="SAM" id="Phobius"/>
    </source>
</evidence>
<gene>
    <name evidence="8" type="primary">LOC106171185</name>
</gene>
<feature type="transmembrane region" description="Helical" evidence="6">
    <location>
        <begin position="160"/>
        <end position="176"/>
    </location>
</feature>
<evidence type="ECO:0000256" key="2">
    <source>
        <dbReference type="ARBA" id="ARBA00010441"/>
    </source>
</evidence>
<dbReference type="AlphaFoldDB" id="A0A1S3J9F1"/>
<evidence type="ECO:0000256" key="5">
    <source>
        <dbReference type="RuleBase" id="RU003750"/>
    </source>
</evidence>
<sequence>MFWQNYLSDEIIAGFDRYKYNAVDTNPISNYFSHPFWNWVVKHLIPRWLAPNLMTLLGYLFFLLNVAVMAYYDPHFYASSRDHPDNPPVPDWVWLFCAMCIFLSYTLDGCDGKQARRTGSSTPLGELFDHGLDSSITHVTPVVLYSIFGQGEFGISPIRVYFAIWCVMACFIFSHWEKYNTGVLYLPWGYDIGQLSIILAMTITYFRTYLFWKFAITIPFLNKTLDSGDLAEISLYVGSGMSLPISLYNIYRSYRDQTGKMRSLWEANRPLVCTTILFVSYTVWIWNSKCAVLDNNPRIFLWTVGTSFSYFTVRLIISQMSNTRCEVFHWLLVPIISATCVVVVCDTAQYELFILYGLSGLVTTAWLHMGMCVVWQMADHFQIHVFSLSKPQQNSKKET</sequence>
<dbReference type="GO" id="GO:0005789">
    <property type="term" value="C:endoplasmic reticulum membrane"/>
    <property type="evidence" value="ECO:0007669"/>
    <property type="project" value="TreeGrafter"/>
</dbReference>
<feature type="transmembrane region" description="Helical" evidence="6">
    <location>
        <begin position="329"/>
        <end position="349"/>
    </location>
</feature>
<dbReference type="Gene3D" id="1.20.120.1760">
    <property type="match status" value="1"/>
</dbReference>
<feature type="transmembrane region" description="Helical" evidence="6">
    <location>
        <begin position="355"/>
        <end position="375"/>
    </location>
</feature>
<dbReference type="FunCoup" id="A0A1S3J9F1">
    <property type="interactions" value="1871"/>
</dbReference>
<dbReference type="Proteomes" id="UP000085678">
    <property type="component" value="Unplaced"/>
</dbReference>
<evidence type="ECO:0000256" key="4">
    <source>
        <dbReference type="ARBA" id="ARBA00023136"/>
    </source>
</evidence>
<comment type="similarity">
    <text evidence="2 5">Belongs to the CDP-alcohol phosphatidyltransferase class-I family.</text>
</comment>
<dbReference type="InterPro" id="IPR048254">
    <property type="entry name" value="CDP_ALCOHOL_P_TRANSF_CS"/>
</dbReference>
<feature type="transmembrane region" description="Helical" evidence="6">
    <location>
        <begin position="92"/>
        <end position="110"/>
    </location>
</feature>
<keyword evidence="3 5" id="KW-0808">Transferase</keyword>
<dbReference type="STRING" id="7574.A0A1S3J9F1"/>